<accession>A0ABS7L1K5</accession>
<feature type="DNA-binding region" description="OmpR/PhoB-type" evidence="7">
    <location>
        <begin position="126"/>
        <end position="222"/>
    </location>
</feature>
<dbReference type="CDD" id="cd17574">
    <property type="entry name" value="REC_OmpR"/>
    <property type="match status" value="1"/>
</dbReference>
<dbReference type="Pfam" id="PF00486">
    <property type="entry name" value="Trans_reg_C"/>
    <property type="match status" value="1"/>
</dbReference>
<evidence type="ECO:0000256" key="3">
    <source>
        <dbReference type="ARBA" id="ARBA00023125"/>
    </source>
</evidence>
<dbReference type="InterPro" id="IPR039420">
    <property type="entry name" value="WalR-like"/>
</dbReference>
<feature type="domain" description="OmpR/PhoB-type" evidence="9">
    <location>
        <begin position="126"/>
        <end position="222"/>
    </location>
</feature>
<evidence type="ECO:0000256" key="4">
    <source>
        <dbReference type="ARBA" id="ARBA00023163"/>
    </source>
</evidence>
<gene>
    <name evidence="10" type="ORF">K5V21_14915</name>
</gene>
<keyword evidence="3 7" id="KW-0238">DNA-binding</keyword>
<dbReference type="InterPro" id="IPR001867">
    <property type="entry name" value="OmpR/PhoB-type_DNA-bd"/>
</dbReference>
<dbReference type="PROSITE" id="PS50110">
    <property type="entry name" value="RESPONSE_REGULATORY"/>
    <property type="match status" value="1"/>
</dbReference>
<dbReference type="Gene3D" id="3.40.50.2300">
    <property type="match status" value="1"/>
</dbReference>
<keyword evidence="6" id="KW-0597">Phosphoprotein</keyword>
<protein>
    <recommendedName>
        <fullName evidence="1">Stage 0 sporulation protein A homolog</fullName>
    </recommendedName>
</protein>
<dbReference type="RefSeq" id="WP_204593981.1">
    <property type="nucleotide sequence ID" value="NZ_JAFBDA010000003.1"/>
</dbReference>
<dbReference type="InterPro" id="IPR001789">
    <property type="entry name" value="Sig_transdc_resp-reg_receiver"/>
</dbReference>
<evidence type="ECO:0000313" key="11">
    <source>
        <dbReference type="Proteomes" id="UP001299068"/>
    </source>
</evidence>
<keyword evidence="4" id="KW-0804">Transcription</keyword>
<evidence type="ECO:0000259" key="9">
    <source>
        <dbReference type="PROSITE" id="PS51755"/>
    </source>
</evidence>
<feature type="domain" description="Response regulatory" evidence="8">
    <location>
        <begin position="2"/>
        <end position="115"/>
    </location>
</feature>
<evidence type="ECO:0000313" key="10">
    <source>
        <dbReference type="EMBL" id="MBY0756738.1"/>
    </source>
</evidence>
<evidence type="ECO:0000256" key="6">
    <source>
        <dbReference type="PROSITE-ProRule" id="PRU00169"/>
    </source>
</evidence>
<dbReference type="InterPro" id="IPR011006">
    <property type="entry name" value="CheY-like_superfamily"/>
</dbReference>
<sequence>MNILVVDDEISILQLIKMNLELQKYTVTTATCGVEALDLTIKERPDIIILDAMLPDISGFKLINKIKLIADIPIIMLTAKNDINDKLLGLQLGAEDYITKPFNSTELLLRVKVISKRITKNSKEIKNSISVGKIHILLDERKVLIDSKYIDLTFKEFEVLSYLCENKGRVFSREELLNKVWGYDFEGTTRAVDILVQRLRKKLGNCQHYIKTLYKAGYKLDVSDESIS</sequence>
<reference evidence="10 11" key="1">
    <citation type="journal article" date="2021" name="Cell Host Microbe">
        <title>in vivo commensal control of Clostridioides difficile virulence.</title>
        <authorList>
            <person name="Girinathan B.P."/>
            <person name="Dibenedetto N."/>
            <person name="Worley J.N."/>
            <person name="Peltier J."/>
            <person name="Arrieta-Ortiz M.L."/>
            <person name="Rupa Christinal Immanuel S."/>
            <person name="Lavin R."/>
            <person name="Delaney M.L."/>
            <person name="Cummins C."/>
            <person name="Hoffmann M."/>
            <person name="Luo Y."/>
            <person name="Gonzalez-Escalona N."/>
            <person name="Allard M."/>
            <person name="Onderdonk A.B."/>
            <person name="Gerber G.K."/>
            <person name="Sonenshein A.L."/>
            <person name="Baliga N."/>
            <person name="Dupuy B."/>
            <person name="Bry L."/>
        </authorList>
    </citation>
    <scope>NUCLEOTIDE SEQUENCE [LARGE SCALE GENOMIC DNA]</scope>
    <source>
        <strain evidence="10 11">DSM 599</strain>
    </source>
</reference>
<evidence type="ECO:0000256" key="2">
    <source>
        <dbReference type="ARBA" id="ARBA00023015"/>
    </source>
</evidence>
<keyword evidence="2" id="KW-0805">Transcription regulation</keyword>
<dbReference type="PANTHER" id="PTHR48111:SF73">
    <property type="entry name" value="ALKALINE PHOSPHATASE SYNTHESIS TRANSCRIPTIONAL REGULATORY PROTEIN PHOP"/>
    <property type="match status" value="1"/>
</dbReference>
<comment type="caution">
    <text evidence="10">The sequence shown here is derived from an EMBL/GenBank/DDBJ whole genome shotgun (WGS) entry which is preliminary data.</text>
</comment>
<dbReference type="EMBL" id="JAIKTU010000013">
    <property type="protein sequence ID" value="MBY0756738.1"/>
    <property type="molecule type" value="Genomic_DNA"/>
</dbReference>
<dbReference type="SMART" id="SM00448">
    <property type="entry name" value="REC"/>
    <property type="match status" value="1"/>
</dbReference>
<evidence type="ECO:0000256" key="5">
    <source>
        <dbReference type="ARBA" id="ARBA00024867"/>
    </source>
</evidence>
<dbReference type="SUPFAM" id="SSF52172">
    <property type="entry name" value="CheY-like"/>
    <property type="match status" value="1"/>
</dbReference>
<dbReference type="Gene3D" id="1.10.10.10">
    <property type="entry name" value="Winged helix-like DNA-binding domain superfamily/Winged helix DNA-binding domain"/>
    <property type="match status" value="1"/>
</dbReference>
<keyword evidence="11" id="KW-1185">Reference proteome</keyword>
<dbReference type="CDD" id="cd00383">
    <property type="entry name" value="trans_reg_C"/>
    <property type="match status" value="1"/>
</dbReference>
<organism evidence="10 11">
    <name type="scientific">Clostridium sardiniense</name>
    <name type="common">Clostridium absonum</name>
    <dbReference type="NCBI Taxonomy" id="29369"/>
    <lineage>
        <taxon>Bacteria</taxon>
        <taxon>Bacillati</taxon>
        <taxon>Bacillota</taxon>
        <taxon>Clostridia</taxon>
        <taxon>Eubacteriales</taxon>
        <taxon>Clostridiaceae</taxon>
        <taxon>Clostridium</taxon>
    </lineage>
</organism>
<evidence type="ECO:0000256" key="1">
    <source>
        <dbReference type="ARBA" id="ARBA00018672"/>
    </source>
</evidence>
<dbReference type="Pfam" id="PF00072">
    <property type="entry name" value="Response_reg"/>
    <property type="match status" value="1"/>
</dbReference>
<feature type="modified residue" description="4-aspartylphosphate" evidence="6">
    <location>
        <position position="51"/>
    </location>
</feature>
<comment type="function">
    <text evidence="5">May play the central regulatory role in sporulation. It may be an element of the effector pathway responsible for the activation of sporulation genes in response to nutritional stress. Spo0A may act in concert with spo0H (a sigma factor) to control the expression of some genes that are critical to the sporulation process.</text>
</comment>
<proteinExistence type="predicted"/>
<dbReference type="SMART" id="SM00862">
    <property type="entry name" value="Trans_reg_C"/>
    <property type="match status" value="1"/>
</dbReference>
<dbReference type="Proteomes" id="UP001299068">
    <property type="component" value="Unassembled WGS sequence"/>
</dbReference>
<dbReference type="PROSITE" id="PS51755">
    <property type="entry name" value="OMPR_PHOB"/>
    <property type="match status" value="1"/>
</dbReference>
<dbReference type="Gene3D" id="6.10.250.690">
    <property type="match status" value="1"/>
</dbReference>
<evidence type="ECO:0000259" key="8">
    <source>
        <dbReference type="PROSITE" id="PS50110"/>
    </source>
</evidence>
<dbReference type="InterPro" id="IPR036388">
    <property type="entry name" value="WH-like_DNA-bd_sf"/>
</dbReference>
<name>A0ABS7L1K5_CLOSR</name>
<dbReference type="PANTHER" id="PTHR48111">
    <property type="entry name" value="REGULATOR OF RPOS"/>
    <property type="match status" value="1"/>
</dbReference>
<evidence type="ECO:0000256" key="7">
    <source>
        <dbReference type="PROSITE-ProRule" id="PRU01091"/>
    </source>
</evidence>